<name>A0A0L0VXE7_9BASI</name>
<evidence type="ECO:0000313" key="3">
    <source>
        <dbReference type="Proteomes" id="UP000054564"/>
    </source>
</evidence>
<proteinExistence type="predicted"/>
<reference evidence="3" key="1">
    <citation type="submission" date="2014-03" db="EMBL/GenBank/DDBJ databases">
        <title>The Genome Sequence of Puccinia striiformis f. sp. tritici PST-78.</title>
        <authorList>
            <consortium name="The Broad Institute Genome Sequencing Platform"/>
            <person name="Cuomo C."/>
            <person name="Hulbert S."/>
            <person name="Chen X."/>
            <person name="Walker B."/>
            <person name="Young S.K."/>
            <person name="Zeng Q."/>
            <person name="Gargeya S."/>
            <person name="Fitzgerald M."/>
            <person name="Haas B."/>
            <person name="Abouelleil A."/>
            <person name="Alvarado L."/>
            <person name="Arachchi H.M."/>
            <person name="Berlin A.M."/>
            <person name="Chapman S.B."/>
            <person name="Goldberg J."/>
            <person name="Griggs A."/>
            <person name="Gujja S."/>
            <person name="Hansen M."/>
            <person name="Howarth C."/>
            <person name="Imamovic A."/>
            <person name="Larimer J."/>
            <person name="McCowan C."/>
            <person name="Montmayeur A."/>
            <person name="Murphy C."/>
            <person name="Neiman D."/>
            <person name="Pearson M."/>
            <person name="Priest M."/>
            <person name="Roberts A."/>
            <person name="Saif S."/>
            <person name="Shea T."/>
            <person name="Sisk P."/>
            <person name="Sykes S."/>
            <person name="Wortman J."/>
            <person name="Nusbaum C."/>
            <person name="Birren B."/>
        </authorList>
    </citation>
    <scope>NUCLEOTIDE SEQUENCE [LARGE SCALE GENOMIC DNA]</scope>
    <source>
        <strain evidence="3">race PST-78</strain>
    </source>
</reference>
<evidence type="ECO:0000256" key="1">
    <source>
        <dbReference type="SAM" id="MobiDB-lite"/>
    </source>
</evidence>
<feature type="region of interest" description="Disordered" evidence="1">
    <location>
        <begin position="1"/>
        <end position="115"/>
    </location>
</feature>
<dbReference type="OrthoDB" id="2517957at2759"/>
<dbReference type="PANTHER" id="PTHR47501">
    <property type="entry name" value="TRANSPOSASE-RELATED"/>
    <property type="match status" value="1"/>
</dbReference>
<feature type="compositionally biased region" description="Polar residues" evidence="1">
    <location>
        <begin position="1"/>
        <end position="30"/>
    </location>
</feature>
<keyword evidence="3" id="KW-1185">Reference proteome</keyword>
<feature type="compositionally biased region" description="Polar residues" evidence="1">
    <location>
        <begin position="52"/>
        <end position="72"/>
    </location>
</feature>
<dbReference type="EMBL" id="AJIL01000015">
    <property type="protein sequence ID" value="KNF03941.1"/>
    <property type="molecule type" value="Genomic_DNA"/>
</dbReference>
<organism evidence="2 3">
    <name type="scientific">Puccinia striiformis f. sp. tritici PST-78</name>
    <dbReference type="NCBI Taxonomy" id="1165861"/>
    <lineage>
        <taxon>Eukaryota</taxon>
        <taxon>Fungi</taxon>
        <taxon>Dikarya</taxon>
        <taxon>Basidiomycota</taxon>
        <taxon>Pucciniomycotina</taxon>
        <taxon>Pucciniomycetes</taxon>
        <taxon>Pucciniales</taxon>
        <taxon>Pucciniaceae</taxon>
        <taxon>Puccinia</taxon>
    </lineage>
</organism>
<comment type="caution">
    <text evidence="2">The sequence shown here is derived from an EMBL/GenBank/DDBJ whole genome shotgun (WGS) entry which is preliminary data.</text>
</comment>
<evidence type="ECO:0000313" key="2">
    <source>
        <dbReference type="EMBL" id="KNF03941.1"/>
    </source>
</evidence>
<gene>
    <name evidence="2" type="ORF">PSTG_03027</name>
</gene>
<dbReference type="Proteomes" id="UP000054564">
    <property type="component" value="Unassembled WGS sequence"/>
</dbReference>
<sequence length="286" mass="32053">MAQSSSHPESSEPTLSTNPTRPPFRQSTRVITPVKTHPLYIRPNNDTRRSLAGQSATSEIGRSSHSQITPLKSTHARASGSKSKRQKAPRSAAISPKRKRAVVDNSDESSEADLDSGVAIMDLAQDSDKHNSKMEPPTKKTRGLAISEFDDVVLYFEPPERAKGHTKGKKLFYKCKWCPKTYKRGEHTRSNLRVHRDGGVGRSACPGRNTAIRTAGANLPKSWKDSQISKGTFLEKFLKSAAFDNWVLNQILVMWLIRCLLPWMRLEDALLHISFNYARRGIKLFT</sequence>
<dbReference type="PANTHER" id="PTHR47501:SF5">
    <property type="entry name" value="HAT C-TERMINAL DIMERISATION DOMAIN-CONTAINING PROTEIN"/>
    <property type="match status" value="1"/>
</dbReference>
<feature type="compositionally biased region" description="Acidic residues" evidence="1">
    <location>
        <begin position="105"/>
        <end position="114"/>
    </location>
</feature>
<dbReference type="AlphaFoldDB" id="A0A0L0VXE7"/>
<protein>
    <submittedName>
        <fullName evidence="2">Uncharacterized protein</fullName>
    </submittedName>
</protein>
<accession>A0A0L0VXE7</accession>